<dbReference type="Pfam" id="PF16113">
    <property type="entry name" value="ECH_2"/>
    <property type="match status" value="1"/>
</dbReference>
<proteinExistence type="inferred from homology"/>
<dbReference type="Gene3D" id="3.90.226.10">
    <property type="entry name" value="2-enoyl-CoA Hydratase, Chain A, domain 1"/>
    <property type="match status" value="1"/>
</dbReference>
<comment type="similarity">
    <text evidence="2">Belongs to the enoyl-CoA hydratase/isomerase family.</text>
</comment>
<dbReference type="SUPFAM" id="SSF52096">
    <property type="entry name" value="ClpP/crotonase"/>
    <property type="match status" value="1"/>
</dbReference>
<evidence type="ECO:0000256" key="2">
    <source>
        <dbReference type="ARBA" id="ARBA00005254"/>
    </source>
</evidence>
<dbReference type="GO" id="GO:0003860">
    <property type="term" value="F:3-hydroxyisobutyryl-CoA hydrolase activity"/>
    <property type="evidence" value="ECO:0007669"/>
    <property type="project" value="UniProtKB-EC"/>
</dbReference>
<dbReference type="InterPro" id="IPR029045">
    <property type="entry name" value="ClpP/crotonase-like_dom_sf"/>
</dbReference>
<dbReference type="GO" id="GO:0008300">
    <property type="term" value="P:isoprenoid catabolic process"/>
    <property type="evidence" value="ECO:0007669"/>
    <property type="project" value="TreeGrafter"/>
</dbReference>
<dbReference type="EMBL" id="KZ360884">
    <property type="protein sequence ID" value="PIO58519.1"/>
    <property type="molecule type" value="Genomic_DNA"/>
</dbReference>
<evidence type="ECO:0000256" key="3">
    <source>
        <dbReference type="ARBA" id="ARBA00011915"/>
    </source>
</evidence>
<evidence type="ECO:0000313" key="6">
    <source>
        <dbReference type="Proteomes" id="UP000230423"/>
    </source>
</evidence>
<comment type="catalytic activity">
    <reaction evidence="1">
        <text>3-hydroxy-2-methylpropanoyl-CoA + H2O = 3-hydroxy-2-methylpropanoate + CoA + H(+)</text>
        <dbReference type="Rhea" id="RHEA:20888"/>
        <dbReference type="ChEBI" id="CHEBI:11805"/>
        <dbReference type="ChEBI" id="CHEBI:15377"/>
        <dbReference type="ChEBI" id="CHEBI:15378"/>
        <dbReference type="ChEBI" id="CHEBI:57287"/>
        <dbReference type="ChEBI" id="CHEBI:57340"/>
        <dbReference type="EC" id="3.1.2.4"/>
    </reaction>
</comment>
<dbReference type="CDD" id="cd06558">
    <property type="entry name" value="crotonase-like"/>
    <property type="match status" value="1"/>
</dbReference>
<accession>A0A2G9TKL3</accession>
<feature type="non-terminal residue" evidence="5">
    <location>
        <position position="116"/>
    </location>
</feature>
<organism evidence="5 6">
    <name type="scientific">Teladorsagia circumcincta</name>
    <name type="common">Brown stomach worm</name>
    <name type="synonym">Ostertagia circumcincta</name>
    <dbReference type="NCBI Taxonomy" id="45464"/>
    <lineage>
        <taxon>Eukaryota</taxon>
        <taxon>Metazoa</taxon>
        <taxon>Ecdysozoa</taxon>
        <taxon>Nematoda</taxon>
        <taxon>Chromadorea</taxon>
        <taxon>Rhabditida</taxon>
        <taxon>Rhabditina</taxon>
        <taxon>Rhabditomorpha</taxon>
        <taxon>Strongyloidea</taxon>
        <taxon>Trichostrongylidae</taxon>
        <taxon>Teladorsagia</taxon>
    </lineage>
</organism>
<sequence length="116" mass="12442">MIAHLTEITPELAAILHKWPGGQVELESKGDVARLRLNRPEKSNCLSGEMMFQLGERVQDLDKFSSCGVLVVEGAGGSFCSGGDLGLIDELCNNSLGPAMFRFMSSSLATIRSSPL</sequence>
<dbReference type="PANTHER" id="PTHR42964:SF1">
    <property type="entry name" value="POLYKETIDE BIOSYNTHESIS ENOYL-COA HYDRATASE PKSH-RELATED"/>
    <property type="match status" value="1"/>
</dbReference>
<evidence type="ECO:0000259" key="4">
    <source>
        <dbReference type="Pfam" id="PF16113"/>
    </source>
</evidence>
<name>A0A2G9TKL3_TELCI</name>
<evidence type="ECO:0000256" key="1">
    <source>
        <dbReference type="ARBA" id="ARBA00001709"/>
    </source>
</evidence>
<keyword evidence="6" id="KW-1185">Reference proteome</keyword>
<dbReference type="Proteomes" id="UP000230423">
    <property type="component" value="Unassembled WGS sequence"/>
</dbReference>
<dbReference type="InterPro" id="IPR051683">
    <property type="entry name" value="Enoyl-CoA_Hydratase/Isomerase"/>
</dbReference>
<dbReference type="OrthoDB" id="448450at2759"/>
<feature type="domain" description="Enoyl-CoA hydratase/isomerase" evidence="4">
    <location>
        <begin position="33"/>
        <end position="95"/>
    </location>
</feature>
<protein>
    <recommendedName>
        <fullName evidence="3">3-hydroxyisobutyryl-CoA hydrolase</fullName>
        <ecNumber evidence="3">3.1.2.4</ecNumber>
    </recommendedName>
</protein>
<dbReference type="EC" id="3.1.2.4" evidence="3"/>
<evidence type="ECO:0000313" key="5">
    <source>
        <dbReference type="EMBL" id="PIO58519.1"/>
    </source>
</evidence>
<gene>
    <name evidence="5" type="ORF">TELCIR_20043</name>
</gene>
<reference evidence="5 6" key="1">
    <citation type="submission" date="2015-09" db="EMBL/GenBank/DDBJ databases">
        <title>Draft genome of the parasitic nematode Teladorsagia circumcincta isolate WARC Sus (inbred).</title>
        <authorList>
            <person name="Mitreva M."/>
        </authorList>
    </citation>
    <scope>NUCLEOTIDE SEQUENCE [LARGE SCALE GENOMIC DNA]</scope>
    <source>
        <strain evidence="5 6">S</strain>
    </source>
</reference>
<dbReference type="InterPro" id="IPR045004">
    <property type="entry name" value="ECH_dom"/>
</dbReference>
<dbReference type="AlphaFoldDB" id="A0A2G9TKL3"/>
<dbReference type="PANTHER" id="PTHR42964">
    <property type="entry name" value="ENOYL-COA HYDRATASE"/>
    <property type="match status" value="1"/>
</dbReference>